<gene>
    <name evidence="8" type="ORF">N656DRAFT_773100</name>
</gene>
<evidence type="ECO:0000313" key="9">
    <source>
        <dbReference type="Proteomes" id="UP001302812"/>
    </source>
</evidence>
<evidence type="ECO:0000313" key="8">
    <source>
        <dbReference type="EMBL" id="KAK4117088.1"/>
    </source>
</evidence>
<evidence type="ECO:0000256" key="5">
    <source>
        <dbReference type="PROSITE-ProRule" id="PRU00221"/>
    </source>
</evidence>
<dbReference type="Gene3D" id="1.25.10.10">
    <property type="entry name" value="Leucine-rich Repeat Variant"/>
    <property type="match status" value="1"/>
</dbReference>
<evidence type="ECO:0000259" key="6">
    <source>
        <dbReference type="PROSITE" id="PS51394"/>
    </source>
</evidence>
<name>A0AAN6TMD7_9PEZI</name>
<protein>
    <submittedName>
        <fullName evidence="8">PFU-domain-containing protein</fullName>
    </submittedName>
</protein>
<evidence type="ECO:0000256" key="1">
    <source>
        <dbReference type="ARBA" id="ARBA00004496"/>
    </source>
</evidence>
<dbReference type="InterPro" id="IPR038122">
    <property type="entry name" value="PFU_sf"/>
</dbReference>
<dbReference type="FunFam" id="2.130.10.10:FF:000236">
    <property type="entry name" value="Polyubiquitin binding protein (Doa1/Ufd3)"/>
    <property type="match status" value="1"/>
</dbReference>
<dbReference type="CDD" id="cd00200">
    <property type="entry name" value="WD40"/>
    <property type="match status" value="1"/>
</dbReference>
<dbReference type="SMART" id="SM00320">
    <property type="entry name" value="WD40"/>
    <property type="match status" value="6"/>
</dbReference>
<dbReference type="GeneID" id="89938126"/>
<evidence type="ECO:0000256" key="3">
    <source>
        <dbReference type="ARBA" id="ARBA00022574"/>
    </source>
</evidence>
<dbReference type="Gene3D" id="2.130.10.10">
    <property type="entry name" value="YVTN repeat-like/Quinoprotein amine dehydrogenase"/>
    <property type="match status" value="1"/>
</dbReference>
<feature type="repeat" description="WD" evidence="5">
    <location>
        <begin position="105"/>
        <end position="136"/>
    </location>
</feature>
<dbReference type="EMBL" id="MU853332">
    <property type="protein sequence ID" value="KAK4117088.1"/>
    <property type="molecule type" value="Genomic_DNA"/>
</dbReference>
<keyword evidence="2" id="KW-0963">Cytoplasm</keyword>
<dbReference type="PROSITE" id="PS51394">
    <property type="entry name" value="PFU"/>
    <property type="match status" value="1"/>
</dbReference>
<reference evidence="8" key="1">
    <citation type="journal article" date="2023" name="Mol. Phylogenet. Evol.">
        <title>Genome-scale phylogeny and comparative genomics of the fungal order Sordariales.</title>
        <authorList>
            <person name="Hensen N."/>
            <person name="Bonometti L."/>
            <person name="Westerberg I."/>
            <person name="Brannstrom I.O."/>
            <person name="Guillou S."/>
            <person name="Cros-Aarteil S."/>
            <person name="Calhoun S."/>
            <person name="Haridas S."/>
            <person name="Kuo A."/>
            <person name="Mondo S."/>
            <person name="Pangilinan J."/>
            <person name="Riley R."/>
            <person name="LaButti K."/>
            <person name="Andreopoulos B."/>
            <person name="Lipzen A."/>
            <person name="Chen C."/>
            <person name="Yan M."/>
            <person name="Daum C."/>
            <person name="Ng V."/>
            <person name="Clum A."/>
            <person name="Steindorff A."/>
            <person name="Ohm R.A."/>
            <person name="Martin F."/>
            <person name="Silar P."/>
            <person name="Natvig D.O."/>
            <person name="Lalanne C."/>
            <person name="Gautier V."/>
            <person name="Ament-Velasquez S.L."/>
            <person name="Kruys A."/>
            <person name="Hutchinson M.I."/>
            <person name="Powell A.J."/>
            <person name="Barry K."/>
            <person name="Miller A.N."/>
            <person name="Grigoriev I.V."/>
            <person name="Debuchy R."/>
            <person name="Gladieux P."/>
            <person name="Hiltunen Thoren M."/>
            <person name="Johannesson H."/>
        </authorList>
    </citation>
    <scope>NUCLEOTIDE SEQUENCE</scope>
    <source>
        <strain evidence="8">CBS 508.74</strain>
    </source>
</reference>
<proteinExistence type="predicted"/>
<feature type="domain" description="PUL" evidence="7">
    <location>
        <begin position="503"/>
        <end position="807"/>
    </location>
</feature>
<keyword evidence="3 5" id="KW-0853">WD repeat</keyword>
<dbReference type="PROSITE" id="PS50082">
    <property type="entry name" value="WD_REPEATS_2"/>
    <property type="match status" value="3"/>
</dbReference>
<organism evidence="8 9">
    <name type="scientific">Canariomyces notabilis</name>
    <dbReference type="NCBI Taxonomy" id="2074819"/>
    <lineage>
        <taxon>Eukaryota</taxon>
        <taxon>Fungi</taxon>
        <taxon>Dikarya</taxon>
        <taxon>Ascomycota</taxon>
        <taxon>Pezizomycotina</taxon>
        <taxon>Sordariomycetes</taxon>
        <taxon>Sordariomycetidae</taxon>
        <taxon>Sordariales</taxon>
        <taxon>Chaetomiaceae</taxon>
        <taxon>Canariomyces</taxon>
    </lineage>
</organism>
<feature type="domain" description="PFU" evidence="6">
    <location>
        <begin position="383"/>
        <end position="479"/>
    </location>
</feature>
<dbReference type="InterPro" id="IPR015943">
    <property type="entry name" value="WD40/YVTN_repeat-like_dom_sf"/>
</dbReference>
<dbReference type="GO" id="GO:0043130">
    <property type="term" value="F:ubiquitin binding"/>
    <property type="evidence" value="ECO:0007669"/>
    <property type="project" value="TreeGrafter"/>
</dbReference>
<feature type="repeat" description="WD" evidence="5">
    <location>
        <begin position="243"/>
        <end position="273"/>
    </location>
</feature>
<dbReference type="RefSeq" id="XP_064674658.1">
    <property type="nucleotide sequence ID" value="XM_064814001.1"/>
</dbReference>
<dbReference type="GO" id="GO:0005737">
    <property type="term" value="C:cytoplasm"/>
    <property type="evidence" value="ECO:0007669"/>
    <property type="project" value="UniProtKB-SubCell"/>
</dbReference>
<dbReference type="InterPro" id="IPR011989">
    <property type="entry name" value="ARM-like"/>
</dbReference>
<keyword evidence="4" id="KW-0677">Repeat</keyword>
<dbReference type="GO" id="GO:0010992">
    <property type="term" value="P:ubiquitin recycling"/>
    <property type="evidence" value="ECO:0007669"/>
    <property type="project" value="TreeGrafter"/>
</dbReference>
<reference evidence="8" key="2">
    <citation type="submission" date="2023-05" db="EMBL/GenBank/DDBJ databases">
        <authorList>
            <consortium name="Lawrence Berkeley National Laboratory"/>
            <person name="Steindorff A."/>
            <person name="Hensen N."/>
            <person name="Bonometti L."/>
            <person name="Westerberg I."/>
            <person name="Brannstrom I.O."/>
            <person name="Guillou S."/>
            <person name="Cros-Aarteil S."/>
            <person name="Calhoun S."/>
            <person name="Haridas S."/>
            <person name="Kuo A."/>
            <person name="Mondo S."/>
            <person name="Pangilinan J."/>
            <person name="Riley R."/>
            <person name="Labutti K."/>
            <person name="Andreopoulos B."/>
            <person name="Lipzen A."/>
            <person name="Chen C."/>
            <person name="Yanf M."/>
            <person name="Daum C."/>
            <person name="Ng V."/>
            <person name="Clum A."/>
            <person name="Ohm R."/>
            <person name="Martin F."/>
            <person name="Silar P."/>
            <person name="Natvig D."/>
            <person name="Lalanne C."/>
            <person name="Gautier V."/>
            <person name="Ament-Velasquez S.L."/>
            <person name="Kruys A."/>
            <person name="Hutchinson M.I."/>
            <person name="Powell A.J."/>
            <person name="Barry K."/>
            <person name="Miller A.N."/>
            <person name="Grigoriev I.V."/>
            <person name="Debuchy R."/>
            <person name="Gladieux P."/>
            <person name="Thoren M.H."/>
            <person name="Johannesson H."/>
        </authorList>
    </citation>
    <scope>NUCLEOTIDE SEQUENCE</scope>
    <source>
        <strain evidence="8">CBS 508.74</strain>
    </source>
</reference>
<dbReference type="Pfam" id="PF09070">
    <property type="entry name" value="PFU"/>
    <property type="match status" value="1"/>
</dbReference>
<dbReference type="InterPro" id="IPR013535">
    <property type="entry name" value="PUL_dom"/>
</dbReference>
<dbReference type="Proteomes" id="UP001302812">
    <property type="component" value="Unassembled WGS sequence"/>
</dbReference>
<dbReference type="InterPro" id="IPR015155">
    <property type="entry name" value="PFU"/>
</dbReference>
<dbReference type="PANTHER" id="PTHR19849">
    <property type="entry name" value="PHOSPHOLIPASE A-2-ACTIVATING PROTEIN"/>
    <property type="match status" value="1"/>
</dbReference>
<dbReference type="Pfam" id="PF08324">
    <property type="entry name" value="PUL"/>
    <property type="match status" value="1"/>
</dbReference>
<dbReference type="PROSITE" id="PS51396">
    <property type="entry name" value="PUL"/>
    <property type="match status" value="1"/>
</dbReference>
<evidence type="ECO:0000256" key="4">
    <source>
        <dbReference type="ARBA" id="ARBA00022737"/>
    </source>
</evidence>
<dbReference type="GO" id="GO:0043161">
    <property type="term" value="P:proteasome-mediated ubiquitin-dependent protein catabolic process"/>
    <property type="evidence" value="ECO:0007669"/>
    <property type="project" value="TreeGrafter"/>
</dbReference>
<dbReference type="InterPro" id="IPR001680">
    <property type="entry name" value="WD40_rpt"/>
</dbReference>
<dbReference type="Gene3D" id="3.10.20.870">
    <property type="entry name" value="PFU (PLAA family ubiquitin binding), C-terminal domain"/>
    <property type="match status" value="1"/>
</dbReference>
<dbReference type="PANTHER" id="PTHR19849:SF0">
    <property type="entry name" value="PHOSPHOLIPASE A-2-ACTIVATING PROTEIN"/>
    <property type="match status" value="1"/>
</dbReference>
<dbReference type="AlphaFoldDB" id="A0AAN6TMD7"/>
<evidence type="ECO:0000256" key="2">
    <source>
        <dbReference type="ARBA" id="ARBA00022490"/>
    </source>
</evidence>
<dbReference type="InterPro" id="IPR036322">
    <property type="entry name" value="WD40_repeat_dom_sf"/>
</dbReference>
<dbReference type="PROSITE" id="PS50294">
    <property type="entry name" value="WD_REPEATS_REGION"/>
    <property type="match status" value="3"/>
</dbReference>
<dbReference type="Pfam" id="PF00400">
    <property type="entry name" value="WD40"/>
    <property type="match status" value="5"/>
</dbReference>
<comment type="caution">
    <text evidence="8">The sequence shown here is derived from an EMBL/GenBank/DDBJ whole genome shotgun (WGS) entry which is preliminary data.</text>
</comment>
<evidence type="ECO:0000259" key="7">
    <source>
        <dbReference type="PROSITE" id="PS51396"/>
    </source>
</evidence>
<dbReference type="GO" id="GO:0005634">
    <property type="term" value="C:nucleus"/>
    <property type="evidence" value="ECO:0007669"/>
    <property type="project" value="TreeGrafter"/>
</dbReference>
<comment type="subcellular location">
    <subcellularLocation>
        <location evidence="1">Cytoplasm</location>
    </subcellularLocation>
</comment>
<keyword evidence="9" id="KW-1185">Reference proteome</keyword>
<sequence>MPDYKLSAQLKGHDGDVRAVCFPTASTVLSSSRDQTVRLWRRTADKPPTFDSTITSQGHGYINSLTFLRPSPSWPEGLIISAGQEAIIEAKRPNLVSADNADRLLVGHGHNVCALDVSPRGTYVVSGGWDGKALVWGTDKWEISAQLVHQGEVKSVWAVLAYDEHTVITGSADTNIRIFDLRKVNHANEVEPWRVIPTSSVVRALCKLPGGFKGHPSGAEFASAGNGGVIQLWKMNGTELGTLHGHDSFIYSLACLPTAEIVSSGEDRTVRIWRGSECVQTITHPAISVWAVAVCPENGDFVTGASDNVVRVFTRNAERTAPPEALSQFEDSVRASAIPQQQLGPTINKEQLDPHSWLAINAGKKDGQVKTVLEEDGTIGAYQWSLSEQRWIHVGTVVDSSGSSGRKVQYEGKEYDYVFDVDIEEGKPPLKLPYNLSENPYEAATKFLGNNGLSITYIDQVAKFILTNTKGATIGQSSEQPPADPYGTESRYKPEQAAQSAAKFLPHTAYLSLTQSKWEPVAKKLRSLNEKHLLAGNKHIAMNPDGLSRLETVLQATMSASTLTKSERPPTLLEVQRTVYMILTQWPYSDRLPALDVLRCLVAYPEAASLQDNKYGNFVNIVLRGALDTANPIEHADKPLAEFTTSFDASSVNVNNVMMALRAVTNLFGTAEGRKLVVREASAIVGLLARVAGVQDGQAPVGPDNNNLQIALTSAAFNFTCLAFNERDAVDLEVLMQLCQVAEGVIRRQSDPEVLFRAAMALGMILAIGGGARDVAKTLEVGEPIGEAAKKSGEARIKSLAQECLAYLKR</sequence>
<dbReference type="SUPFAM" id="SSF50978">
    <property type="entry name" value="WD40 repeat-like"/>
    <property type="match status" value="1"/>
</dbReference>
<accession>A0AAN6TMD7</accession>
<feature type="repeat" description="WD" evidence="5">
    <location>
        <begin position="10"/>
        <end position="40"/>
    </location>
</feature>